<protein>
    <submittedName>
        <fullName evidence="2">Uncharacterized protein</fullName>
    </submittedName>
</protein>
<dbReference type="InterPro" id="IPR006597">
    <property type="entry name" value="Sel1-like"/>
</dbReference>
<evidence type="ECO:0000256" key="1">
    <source>
        <dbReference type="ARBA" id="ARBA00038101"/>
    </source>
</evidence>
<keyword evidence="3" id="KW-1185">Reference proteome</keyword>
<dbReference type="GO" id="GO:0005789">
    <property type="term" value="C:endoplasmic reticulum membrane"/>
    <property type="evidence" value="ECO:0007669"/>
    <property type="project" value="TreeGrafter"/>
</dbReference>
<dbReference type="AlphaFoldDB" id="A0A835YR63"/>
<dbReference type="InterPro" id="IPR011990">
    <property type="entry name" value="TPR-like_helical_dom_sf"/>
</dbReference>
<dbReference type="GO" id="GO:0036503">
    <property type="term" value="P:ERAD pathway"/>
    <property type="evidence" value="ECO:0007669"/>
    <property type="project" value="TreeGrafter"/>
</dbReference>
<sequence>MAMQDPGESAANTPFAEHWYLRAAAGAPPLPDALFQLARVYHEGLGPAGEDPVRALELYQRAAAEGSSAALFLLGHAHSVGDAELGLPRDARAALAYLQRSADIDEHPEALYHLALLHGAGDAEAGVERDEGRYVELVARAAAAGSANALFAEGDLWRRGLAGRERSEEKALHWFELAAGRERSEEKALRWFEFAAQQQHAEAAYCAAVMRYHGWGCDKDLRAAFELYQTAAEAGHVLAWREVASMHMLGEGVPRCEATARHIMQVMGKAIHKAEQEALAQNEGRSSS</sequence>
<dbReference type="Proteomes" id="UP000664859">
    <property type="component" value="Unassembled WGS sequence"/>
</dbReference>
<dbReference type="OrthoDB" id="202041at2759"/>
<dbReference type="SUPFAM" id="SSF81901">
    <property type="entry name" value="HCP-like"/>
    <property type="match status" value="2"/>
</dbReference>
<dbReference type="PANTHER" id="PTHR11102">
    <property type="entry name" value="SEL-1-LIKE PROTEIN"/>
    <property type="match status" value="1"/>
</dbReference>
<dbReference type="PANTHER" id="PTHR11102:SF147">
    <property type="entry name" value="SEL1L ADAPTOR SUBUNIT OF ERAD E3 UBIQUITIN LIGASE"/>
    <property type="match status" value="1"/>
</dbReference>
<name>A0A835YR63_9STRA</name>
<gene>
    <name evidence="2" type="ORF">JKP88DRAFT_261323</name>
</gene>
<comment type="similarity">
    <text evidence="1">Belongs to the sel-1 family.</text>
</comment>
<proteinExistence type="inferred from homology"/>
<dbReference type="InterPro" id="IPR050767">
    <property type="entry name" value="Sel1_AlgK"/>
</dbReference>
<evidence type="ECO:0000313" key="3">
    <source>
        <dbReference type="Proteomes" id="UP000664859"/>
    </source>
</evidence>
<accession>A0A835YR63</accession>
<organism evidence="2 3">
    <name type="scientific">Tribonema minus</name>
    <dbReference type="NCBI Taxonomy" id="303371"/>
    <lineage>
        <taxon>Eukaryota</taxon>
        <taxon>Sar</taxon>
        <taxon>Stramenopiles</taxon>
        <taxon>Ochrophyta</taxon>
        <taxon>PX clade</taxon>
        <taxon>Xanthophyceae</taxon>
        <taxon>Tribonematales</taxon>
        <taxon>Tribonemataceae</taxon>
        <taxon>Tribonema</taxon>
    </lineage>
</organism>
<comment type="caution">
    <text evidence="2">The sequence shown here is derived from an EMBL/GenBank/DDBJ whole genome shotgun (WGS) entry which is preliminary data.</text>
</comment>
<evidence type="ECO:0000313" key="2">
    <source>
        <dbReference type="EMBL" id="KAG5178537.1"/>
    </source>
</evidence>
<dbReference type="EMBL" id="JAFCMP010000514">
    <property type="protein sequence ID" value="KAG5178537.1"/>
    <property type="molecule type" value="Genomic_DNA"/>
</dbReference>
<dbReference type="SMART" id="SM00671">
    <property type="entry name" value="SEL1"/>
    <property type="match status" value="5"/>
</dbReference>
<reference evidence="2" key="1">
    <citation type="submission" date="2021-02" db="EMBL/GenBank/DDBJ databases">
        <title>First Annotated Genome of the Yellow-green Alga Tribonema minus.</title>
        <authorList>
            <person name="Mahan K.M."/>
        </authorList>
    </citation>
    <scope>NUCLEOTIDE SEQUENCE</scope>
    <source>
        <strain evidence="2">UTEX B ZZ1240</strain>
    </source>
</reference>
<dbReference type="Pfam" id="PF08238">
    <property type="entry name" value="Sel1"/>
    <property type="match status" value="7"/>
</dbReference>
<dbReference type="Gene3D" id="1.25.40.10">
    <property type="entry name" value="Tetratricopeptide repeat domain"/>
    <property type="match status" value="2"/>
</dbReference>